<evidence type="ECO:0000256" key="7">
    <source>
        <dbReference type="ARBA" id="ARBA00031303"/>
    </source>
</evidence>
<dbReference type="PANTHER" id="PTHR10539:SF0">
    <property type="entry name" value="26S PROTEASOME NON-ATPASE REGULATORY SUBUNIT 13"/>
    <property type="match status" value="1"/>
</dbReference>
<dbReference type="SUPFAM" id="SSF46785">
    <property type="entry name" value="Winged helix' DNA-binding domain"/>
    <property type="match status" value="1"/>
</dbReference>
<evidence type="ECO:0000256" key="5">
    <source>
        <dbReference type="ARBA" id="ARBA00022942"/>
    </source>
</evidence>
<evidence type="ECO:0000256" key="3">
    <source>
        <dbReference type="ARBA" id="ARBA00011441"/>
    </source>
</evidence>
<comment type="subunit">
    <text evidence="3">Component of the 19S proteasome regulatory particle complex. The 26S proteasome consists of a 20S core particle (CP) and two 19S regulatory subunits (RP). The regulatory particle is made of a lid composed of 9 subunits including PSMD13, a base containing 6 ATPases and few additional components.</text>
</comment>
<proteinExistence type="inferred from homology"/>
<accession>A0ABP1PEY2</accession>
<evidence type="ECO:0000313" key="10">
    <source>
        <dbReference type="EMBL" id="CAL7951793.1"/>
    </source>
</evidence>
<dbReference type="InterPro" id="IPR054179">
    <property type="entry name" value="PSD13_N"/>
</dbReference>
<evidence type="ECO:0000259" key="9">
    <source>
        <dbReference type="PROSITE" id="PS50250"/>
    </source>
</evidence>
<feature type="domain" description="PCI" evidence="9">
    <location>
        <begin position="179"/>
        <end position="346"/>
    </location>
</feature>
<dbReference type="SMART" id="SM00088">
    <property type="entry name" value="PINT"/>
    <property type="match status" value="1"/>
</dbReference>
<dbReference type="Pfam" id="PF22037">
    <property type="entry name" value="PSD13_N"/>
    <property type="match status" value="1"/>
</dbReference>
<evidence type="ECO:0000256" key="6">
    <source>
        <dbReference type="ARBA" id="ARBA00029749"/>
    </source>
</evidence>
<sequence length="385" mass="43755">MAVSVAPKDVNTYLSQNQNVADEELAAEWAQLEELYNKRLWHQLTLKLETFVKHPTLQKGDKLVQLYVNFLSTFENKINPLSLVEILAYVIQQFQDKEEAIKFLEKTESKVKSNNEAIALCKVLTGQILLEKLNRQEQAKKIIEEVETMLDNADGVTTVHGRFYLLASRLYRLQGKHAEYYRTALRYLGCIDLNSLSRQEQEQHAFFLGLAALLGEGVYNLGELLAHPVLQSLKGTPNSWLVDLLQAFNAGDIVALERLKPQWSKVADLAAQELKLRQKISLLCLMEMTFKRQANNRQLTFAEISQETRLPLGEVELLVMKALAQGLVRGAIDQVAGTVNMTWVQPRVLDRTQIAGMVQRLDGWCKDVSSMERLLETRSSEILTL</sequence>
<name>A0ABP1PEY2_XYLVO</name>
<protein>
    <recommendedName>
        <fullName evidence="4">26S proteasome non-ATPase regulatory subunit 13</fullName>
    </recommendedName>
    <alternativeName>
        <fullName evidence="6">26S proteasome regulatory subunit RPN9</fullName>
    </alternativeName>
    <alternativeName>
        <fullName evidence="8">26S proteasome regulatory subunit S11</fullName>
    </alternativeName>
    <alternativeName>
        <fullName evidence="7">26S proteasome regulatory subunit p40.5</fullName>
    </alternativeName>
</protein>
<keyword evidence="11" id="KW-1185">Reference proteome</keyword>
<dbReference type="InterPro" id="IPR036390">
    <property type="entry name" value="WH_DNA-bd_sf"/>
</dbReference>
<dbReference type="PANTHER" id="PTHR10539">
    <property type="entry name" value="26S PROTEASOME NON-ATPASE REGULATORY SUBUNIT 13"/>
    <property type="match status" value="1"/>
</dbReference>
<evidence type="ECO:0000313" key="11">
    <source>
        <dbReference type="Proteomes" id="UP001642520"/>
    </source>
</evidence>
<gene>
    <name evidence="10" type="ORF">XYLVIOL_LOCUS10700</name>
</gene>
<organism evidence="10 11">
    <name type="scientific">Xylocopa violacea</name>
    <name type="common">Violet carpenter bee</name>
    <name type="synonym">Apis violacea</name>
    <dbReference type="NCBI Taxonomy" id="135666"/>
    <lineage>
        <taxon>Eukaryota</taxon>
        <taxon>Metazoa</taxon>
        <taxon>Ecdysozoa</taxon>
        <taxon>Arthropoda</taxon>
        <taxon>Hexapoda</taxon>
        <taxon>Insecta</taxon>
        <taxon>Pterygota</taxon>
        <taxon>Neoptera</taxon>
        <taxon>Endopterygota</taxon>
        <taxon>Hymenoptera</taxon>
        <taxon>Apocrita</taxon>
        <taxon>Aculeata</taxon>
        <taxon>Apoidea</taxon>
        <taxon>Anthophila</taxon>
        <taxon>Apidae</taxon>
        <taxon>Xylocopa</taxon>
        <taxon>Xylocopa</taxon>
    </lineage>
</organism>
<evidence type="ECO:0000256" key="1">
    <source>
        <dbReference type="ARBA" id="ARBA00002362"/>
    </source>
</evidence>
<keyword evidence="5" id="KW-0647">Proteasome</keyword>
<dbReference type="Proteomes" id="UP001642520">
    <property type="component" value="Unassembled WGS sequence"/>
</dbReference>
<dbReference type="PROSITE" id="PS50250">
    <property type="entry name" value="PCI"/>
    <property type="match status" value="1"/>
</dbReference>
<reference evidence="10 11" key="1">
    <citation type="submission" date="2024-08" db="EMBL/GenBank/DDBJ databases">
        <authorList>
            <person name="Will J Nash"/>
            <person name="Angela Man"/>
            <person name="Seanna McTaggart"/>
            <person name="Kendall Baker"/>
            <person name="Tom Barker"/>
            <person name="Leah Catchpole"/>
            <person name="Alex Durrant"/>
            <person name="Karim Gharbi"/>
            <person name="Naomi Irish"/>
            <person name="Gemy Kaithakottil"/>
            <person name="Debby Ku"/>
            <person name="Aaliyah Providence"/>
            <person name="Felix Shaw"/>
            <person name="David Swarbreck"/>
            <person name="Chris Watkins"/>
            <person name="Ann M. McCartney"/>
            <person name="Giulio Formenti"/>
            <person name="Alice Mouton"/>
            <person name="Noel Vella"/>
            <person name="Bjorn M von Reumont"/>
            <person name="Adriana Vella"/>
            <person name="Wilfried Haerty"/>
        </authorList>
    </citation>
    <scope>NUCLEOTIDE SEQUENCE [LARGE SCALE GENOMIC DNA]</scope>
</reference>
<evidence type="ECO:0000256" key="2">
    <source>
        <dbReference type="ARBA" id="ARBA00006207"/>
    </source>
</evidence>
<dbReference type="Pfam" id="PF01399">
    <property type="entry name" value="PCI"/>
    <property type="match status" value="1"/>
</dbReference>
<evidence type="ECO:0000256" key="4">
    <source>
        <dbReference type="ARBA" id="ARBA00015732"/>
    </source>
</evidence>
<dbReference type="InterPro" id="IPR035298">
    <property type="entry name" value="PSMD13"/>
</dbReference>
<comment type="function">
    <text evidence="1">Component of the 26S proteasome, a multiprotein complex involved in the ATP-dependent degradation of ubiquitinated proteins. This complex plays a key role in the maintenance of protein homeostasis by removing misfolded or damaged proteins, which could impair cellular functions, and by removing proteins whose functions are no longer required. Therefore, the proteasome participates in numerous cellular processes, including cell cycle progression, apoptosis, or DNA damage repair.</text>
</comment>
<evidence type="ECO:0000256" key="8">
    <source>
        <dbReference type="ARBA" id="ARBA00032323"/>
    </source>
</evidence>
<dbReference type="EMBL" id="CAXAJV020001301">
    <property type="protein sequence ID" value="CAL7951793.1"/>
    <property type="molecule type" value="Genomic_DNA"/>
</dbReference>
<comment type="similarity">
    <text evidence="2">Belongs to the proteasome subunit S11 family.</text>
</comment>
<comment type="caution">
    <text evidence="10">The sequence shown here is derived from an EMBL/GenBank/DDBJ whole genome shotgun (WGS) entry which is preliminary data.</text>
</comment>
<dbReference type="InterPro" id="IPR000717">
    <property type="entry name" value="PCI_dom"/>
</dbReference>